<dbReference type="PANTHER" id="PTHR33755">
    <property type="entry name" value="TOXIN PARE1-RELATED"/>
    <property type="match status" value="1"/>
</dbReference>
<evidence type="ECO:0000256" key="2">
    <source>
        <dbReference type="ARBA" id="ARBA00022649"/>
    </source>
</evidence>
<protein>
    <recommendedName>
        <fullName evidence="4">Plasmid stabilization protein</fullName>
    </recommendedName>
</protein>
<reference evidence="3" key="1">
    <citation type="submission" date="2023-07" db="EMBL/GenBank/DDBJ databases">
        <authorList>
            <person name="Pelsma A.J. K."/>
        </authorList>
    </citation>
    <scope>NUCLEOTIDE SEQUENCE</scope>
</reference>
<evidence type="ECO:0000313" key="3">
    <source>
        <dbReference type="EMBL" id="CAJ0863412.1"/>
    </source>
</evidence>
<dbReference type="InterPro" id="IPR051803">
    <property type="entry name" value="TA_system_RelE-like_toxin"/>
</dbReference>
<dbReference type="AlphaFoldDB" id="A0AA48RCT0"/>
<sequence>MQLRRSARAEQDLIEIWNFIAGDNEAAADKVFDLPVAKSELIARNPALGRRRTELGDNVRSTLAGSWAVFYRVRADHVEILRYLHMRRRTPEIL</sequence>
<dbReference type="Gene3D" id="3.30.2310.20">
    <property type="entry name" value="RelE-like"/>
    <property type="match status" value="1"/>
</dbReference>
<gene>
    <name evidence="3" type="ORF">AMST5_01578</name>
</gene>
<dbReference type="InterPro" id="IPR007712">
    <property type="entry name" value="RelE/ParE_toxin"/>
</dbReference>
<keyword evidence="2" id="KW-1277">Toxin-antitoxin system</keyword>
<accession>A0AA48RCT0</accession>
<proteinExistence type="inferred from homology"/>
<evidence type="ECO:0008006" key="4">
    <source>
        <dbReference type="Google" id="ProtNLM"/>
    </source>
</evidence>
<evidence type="ECO:0000256" key="1">
    <source>
        <dbReference type="ARBA" id="ARBA00006226"/>
    </source>
</evidence>
<dbReference type="Pfam" id="PF05016">
    <property type="entry name" value="ParE_toxin"/>
    <property type="match status" value="1"/>
</dbReference>
<organism evidence="3">
    <name type="scientific">freshwater sediment metagenome</name>
    <dbReference type="NCBI Taxonomy" id="556182"/>
    <lineage>
        <taxon>unclassified sequences</taxon>
        <taxon>metagenomes</taxon>
        <taxon>ecological metagenomes</taxon>
    </lineage>
</organism>
<dbReference type="EMBL" id="OY288114">
    <property type="protein sequence ID" value="CAJ0863412.1"/>
    <property type="molecule type" value="Genomic_DNA"/>
</dbReference>
<dbReference type="InterPro" id="IPR035093">
    <property type="entry name" value="RelE/ParE_toxin_dom_sf"/>
</dbReference>
<comment type="similarity">
    <text evidence="1">Belongs to the RelE toxin family.</text>
</comment>
<name>A0AA48RCT0_9ZZZZ</name>